<sequence>MSLINCAKRRLSEPLTSSAPSHRLSRAVLCLCESALQILSLCTRRSMYRFKSSKYKNATPKVPKKGEGWVLDISVGAPQSFGNHIKASALHKVFSVDNRGGGSLGVLPLDDTGKKSKNCPLLHAHSEFITDFDFCPYDDGLLATCSHDATIKIWRIPDGGIVPNVPQNPEIVLHPGKSRIENLAFNPAVDCLLAAATDSAVQIWDLVKQSELGINLKHDELIQSLSWRGDGNQLVSSGRDKKLRVWDPRAPNNLLHAPGHSNNRDSRVIWLGNTDYILSTGLGSAREREVCLRDVRRFDLPCSNWSGDSAMGVYIPLYDPDTNMLFLAAKGDVTVNFWEVTFKEPFLSEASKYMGEVQTKGVGLVPKRALKVMEGEVNRVLILGQECIVPVPYQVPRKTYRDFHADVFPDTQAPSPAVTVPDWLDKKPVKPIPKVSLDPAKRPREGLVRTGHRLGSGPSAPVPTADVLVERDISLVPADYSSEDFGDEKARQILPEKPIPAPKPAPRTKVTTSRWEDAGPIGSANGHNGDAPSFLQKAAPRTRSCMASSSSMGPSAAPRTAANVRRQPSRNEGRGFKVRVSKYRHLNGSVGSRDTQITNLPPMCKTLPGESEGFRANTDRIALPLAISGGHLAILELSKRGRLQSGVVPSLICGTSIMDFAWDPFDNRRIAIACDDGRVRVWTVPEGGLQESLTEPDYELKGHTEKVHFVKFHPTAIDVLASGSHDLTVIIWDMATRENKICLQGHTDQIFSLAWDPDGVLLATLCKDQKLRVYDPRRSELPLREGLGPTGTRGARVTWVLGGSHLVTTGFNKVSERQVSLYDAKSLSAPLTTEGIDVSPAILIPFYDEDSSTLFLTGKGDSTIFAFEVALDAPYLFPLSHYKCAGGPHQAVAFLPKVACSVADVEFARAFRLTTSNVEPLSFRVPRLRSELFQDDLFPDTRITWEPTLTSEEWFTGVTRAPQFVSLRPADMECLSEAPDVRPPAPHVPRLPQDVSLDFEGDITLSSSVIESNREKEEQIINSMKSKISNQHDALPQDMFEGVDPREWDEDED</sequence>
<dbReference type="PANTHER" id="PTHR10856">
    <property type="entry name" value="CORONIN"/>
    <property type="match status" value="1"/>
</dbReference>
<feature type="domain" description="DUF1899" evidence="11">
    <location>
        <begin position="49"/>
        <end position="113"/>
    </location>
</feature>
<feature type="region of interest" description="Disordered" evidence="10">
    <location>
        <begin position="496"/>
        <end position="532"/>
    </location>
</feature>
<dbReference type="SUPFAM" id="SSF50998">
    <property type="entry name" value="Quinoprotein alcohol dehydrogenase-like"/>
    <property type="match status" value="1"/>
</dbReference>
<keyword evidence="3" id="KW-0963">Cytoplasm</keyword>
<accession>A0AAQ4DPG2</accession>
<dbReference type="InterPro" id="IPR020472">
    <property type="entry name" value="WD40_PAC1"/>
</dbReference>
<comment type="subcellular location">
    <subcellularLocation>
        <location evidence="1">Cytoplasm</location>
    </subcellularLocation>
</comment>
<dbReference type="PROSITE" id="PS00678">
    <property type="entry name" value="WD_REPEATS_1"/>
    <property type="match status" value="2"/>
</dbReference>
<dbReference type="GO" id="GO:0030036">
    <property type="term" value="P:actin cytoskeleton organization"/>
    <property type="evidence" value="ECO:0007669"/>
    <property type="project" value="UniProtKB-ARBA"/>
</dbReference>
<evidence type="ECO:0000256" key="9">
    <source>
        <dbReference type="RuleBase" id="RU280818"/>
    </source>
</evidence>
<comment type="caution">
    <text evidence="12">The sequence shown here is derived from an EMBL/GenBank/DDBJ whole genome shotgun (WGS) entry which is preliminary data.</text>
</comment>
<feature type="repeat" description="WD" evidence="8">
    <location>
        <begin position="743"/>
        <end position="784"/>
    </location>
</feature>
<reference evidence="12 13" key="1">
    <citation type="journal article" date="2023" name="Arcadia Sci">
        <title>De novo assembly of a long-read Amblyomma americanum tick genome.</title>
        <authorList>
            <person name="Chou S."/>
            <person name="Poskanzer K.E."/>
            <person name="Rollins M."/>
            <person name="Thuy-Boun P.S."/>
        </authorList>
    </citation>
    <scope>NUCLEOTIDE SEQUENCE [LARGE SCALE GENOMIC DNA]</scope>
    <source>
        <strain evidence="12">F_SG_1</strain>
        <tissue evidence="12">Salivary glands</tissue>
    </source>
</reference>
<keyword evidence="4 8" id="KW-0853">WD repeat</keyword>
<dbReference type="InterPro" id="IPR015943">
    <property type="entry name" value="WD40/YVTN_repeat-like_dom_sf"/>
</dbReference>
<feature type="domain" description="DUF1899" evidence="11">
    <location>
        <begin position="575"/>
        <end position="641"/>
    </location>
</feature>
<dbReference type="InterPro" id="IPR015048">
    <property type="entry name" value="DUF1899"/>
</dbReference>
<dbReference type="Pfam" id="PF00400">
    <property type="entry name" value="WD40"/>
    <property type="match status" value="4"/>
</dbReference>
<feature type="repeat" description="WD" evidence="8">
    <location>
        <begin position="122"/>
        <end position="164"/>
    </location>
</feature>
<dbReference type="Pfam" id="PF08953">
    <property type="entry name" value="DUF1899"/>
    <property type="match status" value="2"/>
</dbReference>
<dbReference type="FunFam" id="2.130.10.10:FF:001013">
    <property type="entry name" value="Coronin"/>
    <property type="match status" value="1"/>
</dbReference>
<keyword evidence="6" id="KW-0009">Actin-binding</keyword>
<evidence type="ECO:0000259" key="11">
    <source>
        <dbReference type="SMART" id="SM01166"/>
    </source>
</evidence>
<keyword evidence="13" id="KW-1185">Reference proteome</keyword>
<proteinExistence type="inferred from homology"/>
<dbReference type="Pfam" id="PF16300">
    <property type="entry name" value="WD40_4"/>
    <property type="match status" value="2"/>
</dbReference>
<dbReference type="InterPro" id="IPR015505">
    <property type="entry name" value="Coronin"/>
</dbReference>
<evidence type="ECO:0000256" key="6">
    <source>
        <dbReference type="ARBA" id="ARBA00023203"/>
    </source>
</evidence>
<dbReference type="GO" id="GO:0003779">
    <property type="term" value="F:actin binding"/>
    <property type="evidence" value="ECO:0007669"/>
    <property type="project" value="UniProtKB-KW"/>
</dbReference>
<dbReference type="Proteomes" id="UP001321473">
    <property type="component" value="Unassembled WGS sequence"/>
</dbReference>
<feature type="repeat" description="WD" evidence="8">
    <location>
        <begin position="215"/>
        <end position="247"/>
    </location>
</feature>
<dbReference type="PRINTS" id="PR00320">
    <property type="entry name" value="GPROTEINBRPT"/>
</dbReference>
<evidence type="ECO:0000256" key="8">
    <source>
        <dbReference type="PROSITE-ProRule" id="PRU00221"/>
    </source>
</evidence>
<evidence type="ECO:0000256" key="1">
    <source>
        <dbReference type="ARBA" id="ARBA00004496"/>
    </source>
</evidence>
<feature type="repeat" description="WD" evidence="8">
    <location>
        <begin position="700"/>
        <end position="736"/>
    </location>
</feature>
<dbReference type="InterPro" id="IPR001680">
    <property type="entry name" value="WD40_rpt"/>
</dbReference>
<dbReference type="SMART" id="SM01166">
    <property type="entry name" value="DUF1899"/>
    <property type="match status" value="2"/>
</dbReference>
<evidence type="ECO:0000256" key="5">
    <source>
        <dbReference type="ARBA" id="ARBA00022737"/>
    </source>
</evidence>
<comment type="function">
    <text evidence="7">F-actin regulator involved in anterograde Golgi to endosome transport: upon ubiquitination via 'Lys-33'-linked ubiquitin chains by the BCR(KLHL20) E3 ubiquitin ligase complex, interacts with EPS15 and localizes to the trans-Golgi network, where it promotes actin polymerization, thereby facilitating post-Golgi trafficking. May play a role in the maintenance of the Golgi apparatus morphology.</text>
</comment>
<dbReference type="PROSITE" id="PS50082">
    <property type="entry name" value="WD_REPEATS_2"/>
    <property type="match status" value="5"/>
</dbReference>
<dbReference type="AlphaFoldDB" id="A0AAQ4DPG2"/>
<feature type="region of interest" description="Disordered" evidence="10">
    <location>
        <begin position="545"/>
        <end position="573"/>
    </location>
</feature>
<dbReference type="InterPro" id="IPR019775">
    <property type="entry name" value="WD40_repeat_CS"/>
</dbReference>
<dbReference type="FunFam" id="2.130.10.10:FF:000076">
    <property type="entry name" value="Coronin"/>
    <property type="match status" value="1"/>
</dbReference>
<dbReference type="EMBL" id="JARKHS020028347">
    <property type="protein sequence ID" value="KAK8764352.1"/>
    <property type="molecule type" value="Genomic_DNA"/>
</dbReference>
<dbReference type="Gene3D" id="2.130.10.10">
    <property type="entry name" value="YVTN repeat-like/Quinoprotein amine dehydrogenase"/>
    <property type="match status" value="2"/>
</dbReference>
<evidence type="ECO:0000256" key="10">
    <source>
        <dbReference type="SAM" id="MobiDB-lite"/>
    </source>
</evidence>
<evidence type="ECO:0000313" key="13">
    <source>
        <dbReference type="Proteomes" id="UP001321473"/>
    </source>
</evidence>
<name>A0AAQ4DPG2_AMBAM</name>
<comment type="similarity">
    <text evidence="2 9">Belongs to the WD repeat coronin family.</text>
</comment>
<evidence type="ECO:0000256" key="3">
    <source>
        <dbReference type="ARBA" id="ARBA00022490"/>
    </source>
</evidence>
<dbReference type="GO" id="GO:0005737">
    <property type="term" value="C:cytoplasm"/>
    <property type="evidence" value="ECO:0007669"/>
    <property type="project" value="UniProtKB-SubCell"/>
</dbReference>
<dbReference type="PANTHER" id="PTHR10856:SF20">
    <property type="entry name" value="CORONIN-7"/>
    <property type="match status" value="1"/>
</dbReference>
<feature type="compositionally biased region" description="Low complexity" evidence="10">
    <location>
        <begin position="545"/>
        <end position="559"/>
    </location>
</feature>
<dbReference type="SMART" id="SM01167">
    <property type="entry name" value="DUF1900"/>
    <property type="match status" value="2"/>
</dbReference>
<evidence type="ECO:0000256" key="2">
    <source>
        <dbReference type="ARBA" id="ARBA00009482"/>
    </source>
</evidence>
<dbReference type="PROSITE" id="PS50294">
    <property type="entry name" value="WD_REPEATS_REGION"/>
    <property type="match status" value="4"/>
</dbReference>
<protein>
    <recommendedName>
        <fullName evidence="9">Coronin</fullName>
    </recommendedName>
</protein>
<dbReference type="InterPro" id="IPR011047">
    <property type="entry name" value="Quinoprotein_ADH-like_sf"/>
</dbReference>
<feature type="repeat" description="WD" evidence="8">
    <location>
        <begin position="173"/>
        <end position="206"/>
    </location>
</feature>
<organism evidence="12 13">
    <name type="scientific">Amblyomma americanum</name>
    <name type="common">Lone star tick</name>
    <dbReference type="NCBI Taxonomy" id="6943"/>
    <lineage>
        <taxon>Eukaryota</taxon>
        <taxon>Metazoa</taxon>
        <taxon>Ecdysozoa</taxon>
        <taxon>Arthropoda</taxon>
        <taxon>Chelicerata</taxon>
        <taxon>Arachnida</taxon>
        <taxon>Acari</taxon>
        <taxon>Parasitiformes</taxon>
        <taxon>Ixodida</taxon>
        <taxon>Ixodoidea</taxon>
        <taxon>Ixodidae</taxon>
        <taxon>Amblyomminae</taxon>
        <taxon>Amblyomma</taxon>
    </lineage>
</organism>
<evidence type="ECO:0000256" key="4">
    <source>
        <dbReference type="ARBA" id="ARBA00022574"/>
    </source>
</evidence>
<dbReference type="SMART" id="SM00320">
    <property type="entry name" value="WD40"/>
    <property type="match status" value="6"/>
</dbReference>
<keyword evidence="5 9" id="KW-0677">Repeat</keyword>
<dbReference type="SUPFAM" id="SSF50993">
    <property type="entry name" value="Peptidase/esterase 'gauge' domain"/>
    <property type="match status" value="1"/>
</dbReference>
<feature type="region of interest" description="Disordered" evidence="10">
    <location>
        <begin position="1026"/>
        <end position="1053"/>
    </location>
</feature>
<evidence type="ECO:0000256" key="7">
    <source>
        <dbReference type="ARBA" id="ARBA00024838"/>
    </source>
</evidence>
<evidence type="ECO:0000313" key="12">
    <source>
        <dbReference type="EMBL" id="KAK8764352.1"/>
    </source>
</evidence>
<gene>
    <name evidence="12" type="ORF">V5799_033040</name>
</gene>